<reference evidence="2" key="1">
    <citation type="submission" date="2023-03" db="EMBL/GenBank/DDBJ databases">
        <title>Andean soil-derived lignocellulolytic bacterial consortium as a source of novel taxa and putative plastic-active enzymes.</title>
        <authorList>
            <person name="Diaz-Garcia L."/>
            <person name="Chuvochina M."/>
            <person name="Feuerriegel G."/>
            <person name="Bunk B."/>
            <person name="Sproer C."/>
            <person name="Streit W.R."/>
            <person name="Rodriguez L.M."/>
            <person name="Overmann J."/>
            <person name="Jimenez D.J."/>
        </authorList>
    </citation>
    <scope>NUCLEOTIDE SEQUENCE</scope>
    <source>
        <strain evidence="2">MAG 833</strain>
    </source>
</reference>
<proteinExistence type="predicted"/>
<gene>
    <name evidence="2" type="ORF">P0Y50_05680</name>
</gene>
<dbReference type="Proteomes" id="UP001213664">
    <property type="component" value="Chromosome"/>
</dbReference>
<dbReference type="Pfam" id="PF20101">
    <property type="entry name" value="DUF6491"/>
    <property type="match status" value="1"/>
</dbReference>
<dbReference type="AlphaFoldDB" id="A0AAJ5X2B4"/>
<organism evidence="2 3">
    <name type="scientific">Candidatus Brevundimonas colombiensis</name>
    <dbReference type="NCBI Taxonomy" id="3121376"/>
    <lineage>
        <taxon>Bacteria</taxon>
        <taxon>Pseudomonadati</taxon>
        <taxon>Pseudomonadota</taxon>
        <taxon>Alphaproteobacteria</taxon>
        <taxon>Caulobacterales</taxon>
        <taxon>Caulobacteraceae</taxon>
        <taxon>Brevundimonas</taxon>
    </lineage>
</organism>
<evidence type="ECO:0000313" key="3">
    <source>
        <dbReference type="Proteomes" id="UP001213664"/>
    </source>
</evidence>
<dbReference type="EMBL" id="CP119326">
    <property type="protein sequence ID" value="WEK41095.1"/>
    <property type="molecule type" value="Genomic_DNA"/>
</dbReference>
<accession>A0AAJ5X2B4</accession>
<protein>
    <submittedName>
        <fullName evidence="2">DUF6491 family protein</fullName>
    </submittedName>
</protein>
<evidence type="ECO:0000256" key="1">
    <source>
        <dbReference type="SAM" id="SignalP"/>
    </source>
</evidence>
<keyword evidence="1" id="KW-0732">Signal</keyword>
<feature type="signal peptide" evidence="1">
    <location>
        <begin position="1"/>
        <end position="18"/>
    </location>
</feature>
<feature type="chain" id="PRO_5042543283" evidence="1">
    <location>
        <begin position="19"/>
        <end position="130"/>
    </location>
</feature>
<name>A0AAJ5X2B4_9CAUL</name>
<evidence type="ECO:0000313" key="2">
    <source>
        <dbReference type="EMBL" id="WEK41095.1"/>
    </source>
</evidence>
<dbReference type="InterPro" id="IPR045500">
    <property type="entry name" value="DUF6491"/>
</dbReference>
<sequence length="130" mass="13790">MLRLVLASSALLALAACAPTGSGLSPSATRTAANPCFRPNLVRNFTAPNEQTLYVRTSATEVFQIDAAVCRDLPQAVSIALVPMDASSRLCVGDPARLRSPTTGAEPCRVRVVRRLTSDEIAALPSRDRP</sequence>
<dbReference type="PROSITE" id="PS51257">
    <property type="entry name" value="PROKAR_LIPOPROTEIN"/>
    <property type="match status" value="1"/>
</dbReference>